<organism evidence="3 4">
    <name type="scientific">Aphis glycines</name>
    <name type="common">Soybean aphid</name>
    <dbReference type="NCBI Taxonomy" id="307491"/>
    <lineage>
        <taxon>Eukaryota</taxon>
        <taxon>Metazoa</taxon>
        <taxon>Ecdysozoa</taxon>
        <taxon>Arthropoda</taxon>
        <taxon>Hexapoda</taxon>
        <taxon>Insecta</taxon>
        <taxon>Pterygota</taxon>
        <taxon>Neoptera</taxon>
        <taxon>Paraneoptera</taxon>
        <taxon>Hemiptera</taxon>
        <taxon>Sternorrhyncha</taxon>
        <taxon>Aphidomorpha</taxon>
        <taxon>Aphidoidea</taxon>
        <taxon>Aphididae</taxon>
        <taxon>Aphidini</taxon>
        <taxon>Aphis</taxon>
        <taxon>Aphis</taxon>
    </lineage>
</organism>
<dbReference type="InterPro" id="IPR051550">
    <property type="entry name" value="SCF-Subunits/Alg-Epimerases"/>
</dbReference>
<reference evidence="3 4" key="1">
    <citation type="submission" date="2019-08" db="EMBL/GenBank/DDBJ databases">
        <title>The genome of the soybean aphid Biotype 1, its phylome, world population structure and adaptation to the North American continent.</title>
        <authorList>
            <person name="Giordano R."/>
            <person name="Donthu R.K."/>
            <person name="Hernandez A.G."/>
            <person name="Wright C.L."/>
            <person name="Zimin A.V."/>
        </authorList>
    </citation>
    <scope>NUCLEOTIDE SEQUENCE [LARGE SCALE GENOMIC DNA]</scope>
    <source>
        <tissue evidence="3">Whole aphids</tissue>
    </source>
</reference>
<dbReference type="InterPro" id="IPR039448">
    <property type="entry name" value="Beta_helix"/>
</dbReference>
<dbReference type="OrthoDB" id="427974at2759"/>
<name>A0A6G0U9C6_APHGL</name>
<dbReference type="EMBL" id="VYZN01000001">
    <property type="protein sequence ID" value="KAE9545735.1"/>
    <property type="molecule type" value="Genomic_DNA"/>
</dbReference>
<dbReference type="Pfam" id="PF12937">
    <property type="entry name" value="F-box-like"/>
    <property type="match status" value="1"/>
</dbReference>
<dbReference type="InterPro" id="IPR006626">
    <property type="entry name" value="PbH1"/>
</dbReference>
<dbReference type="InterPro" id="IPR001810">
    <property type="entry name" value="F-box_dom"/>
</dbReference>
<dbReference type="InterPro" id="IPR011050">
    <property type="entry name" value="Pectin_lyase_fold/virulence"/>
</dbReference>
<dbReference type="GO" id="GO:0006511">
    <property type="term" value="P:ubiquitin-dependent protein catabolic process"/>
    <property type="evidence" value="ECO:0007669"/>
    <property type="project" value="TreeGrafter"/>
</dbReference>
<evidence type="ECO:0000256" key="1">
    <source>
        <dbReference type="ARBA" id="ARBA00022737"/>
    </source>
</evidence>
<dbReference type="InterPro" id="IPR012334">
    <property type="entry name" value="Pectin_lyas_fold"/>
</dbReference>
<gene>
    <name evidence="3" type="ORF">AGLY_001278</name>
</gene>
<evidence type="ECO:0000313" key="4">
    <source>
        <dbReference type="Proteomes" id="UP000475862"/>
    </source>
</evidence>
<evidence type="ECO:0000313" key="3">
    <source>
        <dbReference type="EMBL" id="KAE9545735.1"/>
    </source>
</evidence>
<feature type="non-terminal residue" evidence="3">
    <location>
        <position position="1"/>
    </location>
</feature>
<dbReference type="Gene3D" id="1.20.1280.50">
    <property type="match status" value="1"/>
</dbReference>
<dbReference type="Proteomes" id="UP000475862">
    <property type="component" value="Unassembled WGS sequence"/>
</dbReference>
<comment type="caution">
    <text evidence="3">The sequence shown here is derived from an EMBL/GenBank/DDBJ whole genome shotgun (WGS) entry which is preliminary data.</text>
</comment>
<dbReference type="SMART" id="SM00710">
    <property type="entry name" value="PbH1"/>
    <property type="match status" value="3"/>
</dbReference>
<proteinExistence type="predicted"/>
<dbReference type="PANTHER" id="PTHR22990">
    <property type="entry name" value="F-BOX ONLY PROTEIN"/>
    <property type="match status" value="1"/>
</dbReference>
<dbReference type="SUPFAM" id="SSF81383">
    <property type="entry name" value="F-box domain"/>
    <property type="match status" value="1"/>
</dbReference>
<dbReference type="Gene3D" id="2.160.20.10">
    <property type="entry name" value="Single-stranded right-handed beta-helix, Pectin lyase-like"/>
    <property type="match status" value="1"/>
</dbReference>
<dbReference type="AlphaFoldDB" id="A0A6G0U9C6"/>
<dbReference type="GO" id="GO:0042981">
    <property type="term" value="P:regulation of apoptotic process"/>
    <property type="evidence" value="ECO:0007669"/>
    <property type="project" value="TreeGrafter"/>
</dbReference>
<feature type="domain" description="F-box" evidence="2">
    <location>
        <begin position="1"/>
        <end position="38"/>
    </location>
</feature>
<keyword evidence="1" id="KW-0677">Repeat</keyword>
<protein>
    <recommendedName>
        <fullName evidence="2">F-box domain-containing protein</fullName>
    </recommendedName>
</protein>
<dbReference type="InterPro" id="IPR036047">
    <property type="entry name" value="F-box-like_dom_sf"/>
</dbReference>
<evidence type="ECO:0000259" key="2">
    <source>
        <dbReference type="PROSITE" id="PS50181"/>
    </source>
</evidence>
<dbReference type="Pfam" id="PF13229">
    <property type="entry name" value="Beta_helix"/>
    <property type="match status" value="1"/>
</dbReference>
<accession>A0A6G0U9C6</accession>
<keyword evidence="4" id="KW-1185">Reference proteome</keyword>
<dbReference type="PANTHER" id="PTHR22990:SF20">
    <property type="entry name" value="F-BOX ONLY PROTEIN 11"/>
    <property type="match status" value="1"/>
</dbReference>
<dbReference type="SUPFAM" id="SSF51126">
    <property type="entry name" value="Pectin lyase-like"/>
    <property type="match status" value="1"/>
</dbReference>
<dbReference type="SMART" id="SM00256">
    <property type="entry name" value="FBOX"/>
    <property type="match status" value="1"/>
</dbReference>
<sequence>EVMLIIFSYLDEQDLRKTAQVCKRFQPISNDHYLWKKLYQSVFEYDTPLFRTENCNFDFFTREESEHHNPWKESFMQLKKVGENCSPTINHCIIRSSSGVGVAVCVSGADADPRIHHCDIGIYVTDHAQGTFEDNEICRNYLVDVRVKNHANPVMRRNHIHCGRDVGISIFDNGLDFFEANDIHNNRIVDFEVTTGTNSSVVQCEIHHGQTGGIFIHEKLLL</sequence>
<dbReference type="PROSITE" id="PS50181">
    <property type="entry name" value="FBOX"/>
    <property type="match status" value="1"/>
</dbReference>